<dbReference type="PANTHER" id="PTHR45570:SF1">
    <property type="entry name" value="CARBOXYLIC ESTER HYDROLASE"/>
    <property type="match status" value="1"/>
</dbReference>
<dbReference type="InterPro" id="IPR019819">
    <property type="entry name" value="Carboxylesterase_B_CS"/>
</dbReference>
<dbReference type="Gene3D" id="3.40.50.1820">
    <property type="entry name" value="alpha/beta hydrolase"/>
    <property type="match status" value="1"/>
</dbReference>
<gene>
    <name evidence="5" type="ORF">DFA_06051</name>
</gene>
<evidence type="ECO:0000313" key="5">
    <source>
        <dbReference type="EMBL" id="EGG23913.1"/>
    </source>
</evidence>
<organism evidence="5 6">
    <name type="scientific">Cavenderia fasciculata</name>
    <name type="common">Slime mold</name>
    <name type="synonym">Dictyostelium fasciculatum</name>
    <dbReference type="NCBI Taxonomy" id="261658"/>
    <lineage>
        <taxon>Eukaryota</taxon>
        <taxon>Amoebozoa</taxon>
        <taxon>Evosea</taxon>
        <taxon>Eumycetozoa</taxon>
        <taxon>Dictyostelia</taxon>
        <taxon>Acytosteliales</taxon>
        <taxon>Cavenderiaceae</taxon>
        <taxon>Cavenderia</taxon>
    </lineage>
</organism>
<evidence type="ECO:0000256" key="3">
    <source>
        <dbReference type="RuleBase" id="RU361235"/>
    </source>
</evidence>
<dbReference type="RefSeq" id="XP_004361764.1">
    <property type="nucleotide sequence ID" value="XM_004361707.1"/>
</dbReference>
<dbReference type="OrthoDB" id="408631at2759"/>
<dbReference type="KEGG" id="dfa:DFA_06051"/>
<comment type="similarity">
    <text evidence="1 3">Belongs to the type-B carboxylesterase/lipase family.</text>
</comment>
<evidence type="ECO:0000313" key="6">
    <source>
        <dbReference type="Proteomes" id="UP000007797"/>
    </source>
</evidence>
<feature type="signal peptide" evidence="3">
    <location>
        <begin position="1"/>
        <end position="24"/>
    </location>
</feature>
<sequence>MKSTSLFGLLIIVVIGCLTTFTSAFNFVDPLEQDNTAILETIYGSVQGLVYDNYAAFLGIPFAAPPVGPARWQSPIDPKSWAPNVLDARNFQAGCPQMCELPPGTCPNVTSEDCLYLNVFVPLSVIQNTTSSLRPVMAFLPGGRFEQGSAASTLYIGDTMVSSAEAIVVTINYRLGALGFLLTDDFTGNFGFQDQRQALYWIQNNAKFFGGDANQVTLVGQSAGATSIATHITSPLSFGLFHRVIVESDPWTLGLKTQEIAQQYSLLFANAVGCSFKNADCLLALTVDQVLLGQQKAQQSLDPLIPLASFLPWTPTIDGDDIIDQPLNLIKAGKFYQVPMIVGSVSEEALIFIYQAAAKNVSALQYEEALGLIFLNHAPFINDRYPPIVGADNRPVLSTLGTDYIFVCPVRNTSRYIADIQASNNVPIYNYQFQHVTGADFWGPNFPDCVGHVCHGSELLYVWNSAARGGVPLTDGEQQLSINMNNYWMNFVVNGDPNVGLPVPVEWPTYNTTTDETMIFQTPPFVQSGLLKSQCDYLDEMGYDNPR</sequence>
<dbReference type="PROSITE" id="PS00122">
    <property type="entry name" value="CARBOXYLESTERASE_B_1"/>
    <property type="match status" value="1"/>
</dbReference>
<dbReference type="GO" id="GO:0016787">
    <property type="term" value="F:hydrolase activity"/>
    <property type="evidence" value="ECO:0007669"/>
    <property type="project" value="UniProtKB-KW"/>
</dbReference>
<dbReference type="ESTHER" id="9myce-f4pjy9">
    <property type="family name" value="Cholinesterase-like"/>
</dbReference>
<dbReference type="Pfam" id="PF00135">
    <property type="entry name" value="COesterase"/>
    <property type="match status" value="1"/>
</dbReference>
<dbReference type="STRING" id="1054147.F4PJY9"/>
<keyword evidence="6" id="KW-1185">Reference proteome</keyword>
<dbReference type="EMBL" id="GL883007">
    <property type="protein sequence ID" value="EGG23913.1"/>
    <property type="molecule type" value="Genomic_DNA"/>
</dbReference>
<evidence type="ECO:0000259" key="4">
    <source>
        <dbReference type="Pfam" id="PF00135"/>
    </source>
</evidence>
<dbReference type="InterPro" id="IPR002018">
    <property type="entry name" value="CarbesteraseB"/>
</dbReference>
<dbReference type="PROSITE" id="PS00941">
    <property type="entry name" value="CARBOXYLESTERASE_B_2"/>
    <property type="match status" value="1"/>
</dbReference>
<dbReference type="EC" id="3.1.1.-" evidence="3"/>
<dbReference type="OMA" id="CDHLVAP"/>
<feature type="chain" id="PRO_5005129559" description="Carboxylic ester hydrolase" evidence="3">
    <location>
        <begin position="25"/>
        <end position="547"/>
    </location>
</feature>
<evidence type="ECO:0000256" key="1">
    <source>
        <dbReference type="ARBA" id="ARBA00005964"/>
    </source>
</evidence>
<name>F4PJY9_CACFS</name>
<evidence type="ECO:0000256" key="2">
    <source>
        <dbReference type="ARBA" id="ARBA00022801"/>
    </source>
</evidence>
<dbReference type="AlphaFoldDB" id="F4PJY9"/>
<feature type="domain" description="Carboxylesterase type B" evidence="4">
    <location>
        <begin position="37"/>
        <end position="537"/>
    </location>
</feature>
<dbReference type="GO" id="GO:0048870">
    <property type="term" value="P:cell motility"/>
    <property type="evidence" value="ECO:0007669"/>
    <property type="project" value="EnsemblProtists"/>
</dbReference>
<keyword evidence="2 3" id="KW-0378">Hydrolase</keyword>
<dbReference type="SUPFAM" id="SSF53474">
    <property type="entry name" value="alpha/beta-Hydrolases"/>
    <property type="match status" value="1"/>
</dbReference>
<keyword evidence="3" id="KW-0732">Signal</keyword>
<dbReference type="GeneID" id="14876591"/>
<dbReference type="PROSITE" id="PS51257">
    <property type="entry name" value="PROKAR_LIPOPROTEIN"/>
    <property type="match status" value="1"/>
</dbReference>
<dbReference type="InterPro" id="IPR019826">
    <property type="entry name" value="Carboxylesterase_B_AS"/>
</dbReference>
<dbReference type="InterPro" id="IPR029058">
    <property type="entry name" value="AB_hydrolase_fold"/>
</dbReference>
<dbReference type="PANTHER" id="PTHR45570">
    <property type="entry name" value="CARBOXYLIC ESTER HYDROLASE"/>
    <property type="match status" value="1"/>
</dbReference>
<protein>
    <recommendedName>
        <fullName evidence="3">Carboxylic ester hydrolase</fullName>
        <ecNumber evidence="3">3.1.1.-</ecNumber>
    </recommendedName>
</protein>
<proteinExistence type="inferred from homology"/>
<dbReference type="Proteomes" id="UP000007797">
    <property type="component" value="Unassembled WGS sequence"/>
</dbReference>
<reference evidence="6" key="1">
    <citation type="journal article" date="2011" name="Genome Res.">
        <title>Phylogeny-wide analysis of social amoeba genomes highlights ancient origins for complex intercellular communication.</title>
        <authorList>
            <person name="Heidel A.J."/>
            <person name="Lawal H.M."/>
            <person name="Felder M."/>
            <person name="Schilde C."/>
            <person name="Helps N.R."/>
            <person name="Tunggal B."/>
            <person name="Rivero F."/>
            <person name="John U."/>
            <person name="Schleicher M."/>
            <person name="Eichinger L."/>
            <person name="Platzer M."/>
            <person name="Noegel A.A."/>
            <person name="Schaap P."/>
            <person name="Gloeckner G."/>
        </authorList>
    </citation>
    <scope>NUCLEOTIDE SEQUENCE [LARGE SCALE GENOMIC DNA]</scope>
    <source>
        <strain evidence="6">SH3</strain>
    </source>
</reference>
<accession>F4PJY9</accession>